<organism evidence="3 4">
    <name type="scientific">Nannocystis bainbridge</name>
    <dbReference type="NCBI Taxonomy" id="2995303"/>
    <lineage>
        <taxon>Bacteria</taxon>
        <taxon>Pseudomonadati</taxon>
        <taxon>Myxococcota</taxon>
        <taxon>Polyangia</taxon>
        <taxon>Nannocystales</taxon>
        <taxon>Nannocystaceae</taxon>
        <taxon>Nannocystis</taxon>
    </lineage>
</organism>
<feature type="compositionally biased region" description="Low complexity" evidence="1">
    <location>
        <begin position="52"/>
        <end position="101"/>
    </location>
</feature>
<evidence type="ECO:0000256" key="1">
    <source>
        <dbReference type="SAM" id="MobiDB-lite"/>
    </source>
</evidence>
<protein>
    <submittedName>
        <fullName evidence="3">Uncharacterized protein</fullName>
    </submittedName>
</protein>
<dbReference type="Proteomes" id="UP001221686">
    <property type="component" value="Unassembled WGS sequence"/>
</dbReference>
<feature type="compositionally biased region" description="Polar residues" evidence="1">
    <location>
        <begin position="33"/>
        <end position="48"/>
    </location>
</feature>
<evidence type="ECO:0000313" key="4">
    <source>
        <dbReference type="Proteomes" id="UP001221686"/>
    </source>
</evidence>
<proteinExistence type="predicted"/>
<keyword evidence="2" id="KW-0732">Signal</keyword>
<accession>A0ABT5E8S3</accession>
<dbReference type="EMBL" id="JAQNDL010000003">
    <property type="protein sequence ID" value="MDC0721308.1"/>
    <property type="molecule type" value="Genomic_DNA"/>
</dbReference>
<name>A0ABT5E8S3_9BACT</name>
<feature type="region of interest" description="Disordered" evidence="1">
    <location>
        <begin position="22"/>
        <end position="109"/>
    </location>
</feature>
<keyword evidence="4" id="KW-1185">Reference proteome</keyword>
<feature type="chain" id="PRO_5047137419" evidence="2">
    <location>
        <begin position="22"/>
        <end position="315"/>
    </location>
</feature>
<dbReference type="RefSeq" id="WP_272089811.1">
    <property type="nucleotide sequence ID" value="NZ_JAQNDL010000003.1"/>
</dbReference>
<feature type="signal peptide" evidence="2">
    <location>
        <begin position="1"/>
        <end position="21"/>
    </location>
</feature>
<evidence type="ECO:0000256" key="2">
    <source>
        <dbReference type="SAM" id="SignalP"/>
    </source>
</evidence>
<evidence type="ECO:0000313" key="3">
    <source>
        <dbReference type="EMBL" id="MDC0721308.1"/>
    </source>
</evidence>
<comment type="caution">
    <text evidence="3">The sequence shown here is derived from an EMBL/GenBank/DDBJ whole genome shotgun (WGS) entry which is preliminary data.</text>
</comment>
<reference evidence="3 4" key="1">
    <citation type="submission" date="2022-11" db="EMBL/GenBank/DDBJ databases">
        <title>Minimal conservation of predation-associated metabolite biosynthetic gene clusters underscores biosynthetic potential of Myxococcota including descriptions for ten novel species: Archangium lansinium sp. nov., Myxococcus landrumus sp. nov., Nannocystis bai.</title>
        <authorList>
            <person name="Ahearne A."/>
            <person name="Stevens C."/>
            <person name="Dowd S."/>
        </authorList>
    </citation>
    <scope>NUCLEOTIDE SEQUENCE [LARGE SCALE GENOMIC DNA]</scope>
    <source>
        <strain evidence="3 4">BB15-2</strain>
    </source>
</reference>
<sequence length="315" mass="32919">MRLFGLLLLASACTLENPAFFVTDGASGDPTRPTATSNTPTAPGTDATSEPPATTSEPITTGTSTGGPTSDPPATATSTTVDTTTDPTPMTASSSSSSSGGDDTDPVACGFLDVTGPMLPALLLPNKEPLNADQCAQVQMKELTGKLYAGPGGFQIETHQDCPSQNLPGQGFAFNIFMPDLPVAQGECVKLELTLHPDQPSCLVSSLMVKHQGSPVLVGSFGRANFGPEVPFQLGLQPTGTCACPDCCAPGLDPDLYRYQLSAGEVAEGQTLMFEHGGKQHVFSSIRAHVHAPPECTELPPPEWQHLDWLAIRVE</sequence>
<gene>
    <name evidence="3" type="ORF">POL25_30655</name>
</gene>